<organism evidence="1 2">
    <name type="scientific">Novosphingobium sediminis</name>
    <dbReference type="NCBI Taxonomy" id="707214"/>
    <lineage>
        <taxon>Bacteria</taxon>
        <taxon>Pseudomonadati</taxon>
        <taxon>Pseudomonadota</taxon>
        <taxon>Alphaproteobacteria</taxon>
        <taxon>Sphingomonadales</taxon>
        <taxon>Sphingomonadaceae</taxon>
        <taxon>Novosphingobium</taxon>
    </lineage>
</organism>
<dbReference type="EMBL" id="BJYR01000010">
    <property type="protein sequence ID" value="GEN99644.1"/>
    <property type="molecule type" value="Genomic_DNA"/>
</dbReference>
<sequence length="807" mass="84260">MSVDAFARLTSAKVADLASSAPGKGASLVSLPNGGTLGDLGNGYRDAVFATAHGGVELACAQAVAAGKSRVIVNGLAWVATGTVTTFAVMIEFMGGATLSANGFALNFAKGFRANDTDAIFAPADARLLTFPVTQRLTPFHFGAKADYVSPAAPGTDNADALNAWAGELCWRVMPPGKYGTTRTIHWNGDAVAASTSGVRAEVGAEIIQRTDNIPVMTFYGTRSEWRFPRLSFMNAQPSTNYGAVCLLCTVNPGQGSGLYMSSVPYLHTYQGAVGVFFPGAINSSLALAAAAAATTVKVANAQTDLNAAYPWLPGMYVQIALDAGGYHTTRIVGVATDVLTLRDPMPSAAAIGKRVAVAPNKLVNASDLGTNPVRFSNTWGQVFIENPSRWGWVDRGSGTQDSFVNRYVTCTTAFADISSPPLTLVSAIHETFRNGDKHGITNIEHFNFTGDAWYIGADNVVLGSVHFEACRLKTDGTGLIAGAVQSLQIDVVQVVYCTMLSSDITTSCGLFTPRSTASTGLGGNRGIWRIDNLHTSKNIVNASVAFLVRDASSNQTKLEIGNWQCGRDGGFYPTGQLSFPANYSGLVRLGNLIPEQTVSFRFDADLTVTTAQDMYTSNKGQYRVGKVAYLSPSKAITTATAGVWNESGATNLVSSSGTSALTALSNKTAVVEPGLHANEAGKLRNAGARLYFKCGTAEAAPSAVIGTSSYLTGRNGGSNNTNLGFVNFAAAHGFNTGDVVAISGSVNASLNGTFKVVDVPSATQLAIYVDSASSVGSFGAPIADPAISVQLRPTLHVVALGDDYGF</sequence>
<proteinExistence type="predicted"/>
<dbReference type="InterPro" id="IPR023366">
    <property type="entry name" value="ATP_synth_asu-like_sf"/>
</dbReference>
<name>A0A512AIW2_9SPHN</name>
<accession>A0A512AIW2</accession>
<dbReference type="Gene3D" id="2.40.30.20">
    <property type="match status" value="1"/>
</dbReference>
<dbReference type="AlphaFoldDB" id="A0A512AIW2"/>
<dbReference type="Proteomes" id="UP000321464">
    <property type="component" value="Unassembled WGS sequence"/>
</dbReference>
<gene>
    <name evidence="1" type="ORF">NSE01_14770</name>
</gene>
<comment type="caution">
    <text evidence="1">The sequence shown here is derived from an EMBL/GenBank/DDBJ whole genome shotgun (WGS) entry which is preliminary data.</text>
</comment>
<evidence type="ECO:0000313" key="2">
    <source>
        <dbReference type="Proteomes" id="UP000321464"/>
    </source>
</evidence>
<dbReference type="RefSeq" id="WP_147159001.1">
    <property type="nucleotide sequence ID" value="NZ_BJYR01000010.1"/>
</dbReference>
<evidence type="ECO:0000313" key="1">
    <source>
        <dbReference type="EMBL" id="GEN99644.1"/>
    </source>
</evidence>
<reference evidence="1 2" key="1">
    <citation type="submission" date="2019-07" db="EMBL/GenBank/DDBJ databases">
        <title>Whole genome shotgun sequence of Novosphingobium sediminis NBRC 106119.</title>
        <authorList>
            <person name="Hosoyama A."/>
            <person name="Uohara A."/>
            <person name="Ohji S."/>
            <person name="Ichikawa N."/>
        </authorList>
    </citation>
    <scope>NUCLEOTIDE SEQUENCE [LARGE SCALE GENOMIC DNA]</scope>
    <source>
        <strain evidence="1 2">NBRC 106119</strain>
    </source>
</reference>
<keyword evidence="2" id="KW-1185">Reference proteome</keyword>
<protein>
    <submittedName>
        <fullName evidence="1">Uncharacterized protein</fullName>
    </submittedName>
</protein>